<keyword evidence="3" id="KW-0547">Nucleotide-binding</keyword>
<name>A0A7M7NB46_STRPU</name>
<dbReference type="InterPro" id="IPR017871">
    <property type="entry name" value="ABC_transporter-like_CS"/>
</dbReference>
<keyword evidence="2 7" id="KW-0812">Transmembrane</keyword>
<dbReference type="InterPro" id="IPR013525">
    <property type="entry name" value="ABC2_TM"/>
</dbReference>
<reference evidence="11" key="1">
    <citation type="submission" date="2015-02" db="EMBL/GenBank/DDBJ databases">
        <title>Genome sequencing for Strongylocentrotus purpuratus.</title>
        <authorList>
            <person name="Murali S."/>
            <person name="Liu Y."/>
            <person name="Vee V."/>
            <person name="English A."/>
            <person name="Wang M."/>
            <person name="Skinner E."/>
            <person name="Han Y."/>
            <person name="Muzny D.M."/>
            <person name="Worley K.C."/>
            <person name="Gibbs R.A."/>
        </authorList>
    </citation>
    <scope>NUCLEOTIDE SEQUENCE</scope>
</reference>
<feature type="domain" description="ABC transporter" evidence="8">
    <location>
        <begin position="15"/>
        <end position="249"/>
    </location>
</feature>
<dbReference type="GO" id="GO:0140359">
    <property type="term" value="F:ABC-type transporter activity"/>
    <property type="evidence" value="ECO:0007669"/>
    <property type="project" value="InterPro"/>
</dbReference>
<dbReference type="CDD" id="cd03230">
    <property type="entry name" value="ABC_DR_subfamily_A"/>
    <property type="match status" value="1"/>
</dbReference>
<dbReference type="PROSITE" id="PS00211">
    <property type="entry name" value="ABC_TRANSPORTER_1"/>
    <property type="match status" value="1"/>
</dbReference>
<evidence type="ECO:0000256" key="3">
    <source>
        <dbReference type="ARBA" id="ARBA00022741"/>
    </source>
</evidence>
<protein>
    <submittedName>
        <fullName evidence="10">Uncharacterized protein</fullName>
    </submittedName>
</protein>
<dbReference type="AlphaFoldDB" id="A0A7M7NB46"/>
<keyword evidence="6 7" id="KW-0472">Membrane</keyword>
<organism evidence="10 11">
    <name type="scientific">Strongylocentrotus purpuratus</name>
    <name type="common">Purple sea urchin</name>
    <dbReference type="NCBI Taxonomy" id="7668"/>
    <lineage>
        <taxon>Eukaryota</taxon>
        <taxon>Metazoa</taxon>
        <taxon>Echinodermata</taxon>
        <taxon>Eleutherozoa</taxon>
        <taxon>Echinozoa</taxon>
        <taxon>Echinoidea</taxon>
        <taxon>Euechinoidea</taxon>
        <taxon>Echinacea</taxon>
        <taxon>Camarodonta</taxon>
        <taxon>Echinidea</taxon>
        <taxon>Strongylocentrotidae</taxon>
        <taxon>Strongylocentrotus</taxon>
    </lineage>
</organism>
<dbReference type="InterPro" id="IPR047817">
    <property type="entry name" value="ABC2_TM_bact-type"/>
</dbReference>
<dbReference type="SMART" id="SM00382">
    <property type="entry name" value="AAA"/>
    <property type="match status" value="1"/>
</dbReference>
<evidence type="ECO:0000259" key="8">
    <source>
        <dbReference type="PROSITE" id="PS50893"/>
    </source>
</evidence>
<evidence type="ECO:0000256" key="7">
    <source>
        <dbReference type="SAM" id="Phobius"/>
    </source>
</evidence>
<feature type="transmembrane region" description="Helical" evidence="7">
    <location>
        <begin position="598"/>
        <end position="621"/>
    </location>
</feature>
<dbReference type="OrthoDB" id="10255969at2759"/>
<sequence length="749" mass="82776">MMMMNVPEDVGKQAIECYDICKHYGRGKSKIQVLQNLAMRVPKGKIYGLLGPSGCGKTTLLRCVLGRLSFDSGLVLTLGRPPLTRGHGIPGSRVGYMPQEIALYNEFSIKETLVYFATVHKMSRKETNIRIDFLMDLLNLPDKGRTVGQLSGGQKRRVSFAVALIQSPELLILDEPTVGVDPLLRQKIWDYLLKFSIEQNTTIILTTHYIEEARNADVVGLMRNGKILSEDSPQSLLEVHNLPTLEGIFLKLCMADSKETGSNENVAIDIGVDSQVAIDIDVDSQVETTLPTEKTSLLLPNGTPNGMANGHSHSYTNPTFNQVDNTPKSDHDDDVICRSRAGTKSGIPKYQYDKIPWKLHHFLPSLMSMWALFVKDIVKLCRNPGLTAFYFMVPIIEVSLFYLAIGGTPMNLPVAVVNNEIPPNLSDAFLQQLPDDIIIQKPVATMDEALDNIREGRYFGIIEIPANYTAFMIKRFTTDGIIDNATLDGSSLKVTLDATNQQIAITLQTTILEAYNSFIALTLKKYGINPAQAQVPVVFVEPIYGSLDASFTQFMVAGVIISIIFFLAVGLTSVTFVVERKEGLMDRIWVAGVSTCEVTIAHVSTQFLVISVQIAVVLLFTFQVFKMTNEGNIFLIVLMCMLQGLCGMSFGLLISSVCDTEAGAVQAALGSFYPILLLSGIIWPIQAIPYPLYYIALALPQTYAAEALRAVMSKGWGVDHFEVWIGYVITTAWWLIPLALSALILHIRR</sequence>
<dbReference type="GO" id="GO:0016887">
    <property type="term" value="F:ATP hydrolysis activity"/>
    <property type="evidence" value="ECO:0007669"/>
    <property type="project" value="InterPro"/>
</dbReference>
<keyword evidence="5 7" id="KW-1133">Transmembrane helix</keyword>
<dbReference type="InterPro" id="IPR003593">
    <property type="entry name" value="AAA+_ATPase"/>
</dbReference>
<dbReference type="PANTHER" id="PTHR43038:SF3">
    <property type="entry name" value="ABC TRANSPORTER G FAMILY MEMBER 20 ISOFORM X1"/>
    <property type="match status" value="1"/>
</dbReference>
<evidence type="ECO:0000313" key="10">
    <source>
        <dbReference type="EnsemblMetazoa" id="XP_030833970"/>
    </source>
</evidence>
<proteinExistence type="predicted"/>
<reference evidence="10" key="2">
    <citation type="submission" date="2021-01" db="UniProtKB">
        <authorList>
            <consortium name="EnsemblMetazoa"/>
        </authorList>
    </citation>
    <scope>IDENTIFICATION</scope>
</reference>
<dbReference type="Proteomes" id="UP000007110">
    <property type="component" value="Unassembled WGS sequence"/>
</dbReference>
<dbReference type="GeneID" id="100888462"/>
<evidence type="ECO:0000313" key="11">
    <source>
        <dbReference type="Proteomes" id="UP000007110"/>
    </source>
</evidence>
<evidence type="ECO:0000256" key="1">
    <source>
        <dbReference type="ARBA" id="ARBA00004141"/>
    </source>
</evidence>
<dbReference type="GO" id="GO:0005886">
    <property type="term" value="C:plasma membrane"/>
    <property type="evidence" value="ECO:0000318"/>
    <property type="project" value="GO_Central"/>
</dbReference>
<dbReference type="InParanoid" id="A0A7M7NB46"/>
<dbReference type="InterPro" id="IPR027417">
    <property type="entry name" value="P-loop_NTPase"/>
</dbReference>
<feature type="transmembrane region" description="Helical" evidence="7">
    <location>
        <begin position="724"/>
        <end position="745"/>
    </location>
</feature>
<dbReference type="InterPro" id="IPR000412">
    <property type="entry name" value="ABC_2_transport"/>
</dbReference>
<accession>A0A7M7NB46</accession>
<dbReference type="GO" id="GO:0043190">
    <property type="term" value="C:ATP-binding cassette (ABC) transporter complex"/>
    <property type="evidence" value="ECO:0007669"/>
    <property type="project" value="InterPro"/>
</dbReference>
<dbReference type="EnsemblMetazoa" id="XM_030978110">
    <property type="protein sequence ID" value="XP_030833970"/>
    <property type="gene ID" value="LOC100888462"/>
</dbReference>
<evidence type="ECO:0000256" key="2">
    <source>
        <dbReference type="ARBA" id="ARBA00022692"/>
    </source>
</evidence>
<keyword evidence="11" id="KW-1185">Reference proteome</keyword>
<dbReference type="RefSeq" id="XP_030833970.1">
    <property type="nucleotide sequence ID" value="XM_030978110.1"/>
</dbReference>
<dbReference type="SUPFAM" id="SSF52540">
    <property type="entry name" value="P-loop containing nucleoside triphosphate hydrolases"/>
    <property type="match status" value="1"/>
</dbReference>
<dbReference type="OMA" id="SRYFIER"/>
<dbReference type="PRINTS" id="PR00164">
    <property type="entry name" value="ABC2TRNSPORT"/>
</dbReference>
<keyword evidence="4" id="KW-0067">ATP-binding</keyword>
<dbReference type="KEGG" id="spu:100888462"/>
<dbReference type="Gene3D" id="3.40.50.300">
    <property type="entry name" value="P-loop containing nucleotide triphosphate hydrolases"/>
    <property type="match status" value="1"/>
</dbReference>
<evidence type="ECO:0000256" key="5">
    <source>
        <dbReference type="ARBA" id="ARBA00022989"/>
    </source>
</evidence>
<evidence type="ECO:0000256" key="6">
    <source>
        <dbReference type="ARBA" id="ARBA00023136"/>
    </source>
</evidence>
<comment type="subcellular location">
    <subcellularLocation>
        <location evidence="1">Membrane</location>
        <topology evidence="1">Multi-pass membrane protein</topology>
    </subcellularLocation>
</comment>
<feature type="transmembrane region" description="Helical" evidence="7">
    <location>
        <begin position="633"/>
        <end position="657"/>
    </location>
</feature>
<dbReference type="Pfam" id="PF00005">
    <property type="entry name" value="ABC_tran"/>
    <property type="match status" value="1"/>
</dbReference>
<dbReference type="Pfam" id="PF12698">
    <property type="entry name" value="ABC2_membrane_3"/>
    <property type="match status" value="1"/>
</dbReference>
<feature type="domain" description="ABC transmembrane type-2" evidence="9">
    <location>
        <begin position="521"/>
        <end position="748"/>
    </location>
</feature>
<dbReference type="GO" id="GO:0005524">
    <property type="term" value="F:ATP binding"/>
    <property type="evidence" value="ECO:0007669"/>
    <property type="project" value="UniProtKB-KW"/>
</dbReference>
<dbReference type="PROSITE" id="PS50893">
    <property type="entry name" value="ABC_TRANSPORTER_2"/>
    <property type="match status" value="1"/>
</dbReference>
<dbReference type="InterPro" id="IPR003439">
    <property type="entry name" value="ABC_transporter-like_ATP-bd"/>
</dbReference>
<feature type="transmembrane region" description="Helical" evidence="7">
    <location>
        <begin position="663"/>
        <end position="685"/>
    </location>
</feature>
<evidence type="ECO:0000256" key="4">
    <source>
        <dbReference type="ARBA" id="ARBA00022840"/>
    </source>
</evidence>
<evidence type="ECO:0000259" key="9">
    <source>
        <dbReference type="PROSITE" id="PS51012"/>
    </source>
</evidence>
<feature type="transmembrane region" description="Helical" evidence="7">
    <location>
        <begin position="554"/>
        <end position="578"/>
    </location>
</feature>
<dbReference type="PROSITE" id="PS51012">
    <property type="entry name" value="ABC_TM2"/>
    <property type="match status" value="1"/>
</dbReference>
<dbReference type="PANTHER" id="PTHR43038">
    <property type="entry name" value="ATP-BINDING CASSETTE, SUB-FAMILY H, MEMBER 1"/>
    <property type="match status" value="1"/>
</dbReference>